<feature type="transmembrane region" description="Helical" evidence="1">
    <location>
        <begin position="198"/>
        <end position="216"/>
    </location>
</feature>
<feature type="transmembrane region" description="Helical" evidence="1">
    <location>
        <begin position="80"/>
        <end position="106"/>
    </location>
</feature>
<evidence type="ECO:0000313" key="2">
    <source>
        <dbReference type="EMBL" id="AIG76009.1"/>
    </source>
</evidence>
<dbReference type="SUPFAM" id="SSF81324">
    <property type="entry name" value="Voltage-gated potassium channels"/>
    <property type="match status" value="1"/>
</dbReference>
<feature type="transmembrane region" description="Helical" evidence="1">
    <location>
        <begin position="41"/>
        <end position="59"/>
    </location>
</feature>
<dbReference type="Proteomes" id="UP000028492">
    <property type="component" value="Chromosome"/>
</dbReference>
<dbReference type="InterPro" id="IPR009781">
    <property type="entry name" value="DUF1345"/>
</dbReference>
<reference evidence="2 3" key="1">
    <citation type="journal article" date="2014" name="J. Biotechnol.">
        <title>Complete genome sequence of the actinobacterium Amycolatopsis japonica MG417-CF17(T) (=DSM 44213T) producing (S,S)-N,N'-ethylenediaminedisuccinic acid.</title>
        <authorList>
            <person name="Stegmann E."/>
            <person name="Albersmeier A."/>
            <person name="Spohn M."/>
            <person name="Gert H."/>
            <person name="Weber T."/>
            <person name="Wohlleben W."/>
            <person name="Kalinowski J."/>
            <person name="Ruckert C."/>
        </authorList>
    </citation>
    <scope>NUCLEOTIDE SEQUENCE [LARGE SCALE GENOMIC DNA]</scope>
    <source>
        <strain evidence="3">MG417-CF17 (DSM 44213)</strain>
    </source>
</reference>
<keyword evidence="1" id="KW-0812">Transmembrane</keyword>
<dbReference type="Pfam" id="PF07077">
    <property type="entry name" value="DUF1345"/>
    <property type="match status" value="1"/>
</dbReference>
<sequence>MPERRRSGLSLAFALLVAALAIAFGDDVLSLASVDGGVLVLLAYLVGYLVVTVAAFGAATSEQIQDWACRESRGTFVQRYVFGTAPGPGVSIFIAAAALAVAVVWMPGLGGESLPAGMRVGVAVALVVVAWICVLVSFAIAYHADNVVEEGKAMRFPDDGIAEWSDYIYFAVSVMTTFGTTDVDVVSREMRRTVTTHAIIAFVFNTVTVAAVVSALNSG</sequence>
<keyword evidence="1" id="KW-1133">Transmembrane helix</keyword>
<proteinExistence type="predicted"/>
<gene>
    <name evidence="2" type="ORF">AJAP_15680</name>
</gene>
<dbReference type="eggNOG" id="COG4291">
    <property type="taxonomic scope" value="Bacteria"/>
</dbReference>
<organism evidence="2 3">
    <name type="scientific">Amycolatopsis japonica</name>
    <dbReference type="NCBI Taxonomy" id="208439"/>
    <lineage>
        <taxon>Bacteria</taxon>
        <taxon>Bacillati</taxon>
        <taxon>Actinomycetota</taxon>
        <taxon>Actinomycetes</taxon>
        <taxon>Pseudonocardiales</taxon>
        <taxon>Pseudonocardiaceae</taxon>
        <taxon>Amycolatopsis</taxon>
        <taxon>Amycolatopsis japonica group</taxon>
    </lineage>
</organism>
<dbReference type="HOGENOM" id="CLU_1302789_0_0_11"/>
<dbReference type="AlphaFoldDB" id="A0A075UU50"/>
<dbReference type="EMBL" id="CP008953">
    <property type="protein sequence ID" value="AIG76009.1"/>
    <property type="molecule type" value="Genomic_DNA"/>
</dbReference>
<name>A0A075UU50_9PSEU</name>
<dbReference type="KEGG" id="aja:AJAP_15680"/>
<keyword evidence="1" id="KW-0472">Membrane</keyword>
<keyword evidence="3" id="KW-1185">Reference proteome</keyword>
<evidence type="ECO:0000313" key="3">
    <source>
        <dbReference type="Proteomes" id="UP000028492"/>
    </source>
</evidence>
<dbReference type="STRING" id="208439.AJAP_15680"/>
<dbReference type="Gene3D" id="1.10.287.70">
    <property type="match status" value="1"/>
</dbReference>
<evidence type="ECO:0000256" key="1">
    <source>
        <dbReference type="SAM" id="Phobius"/>
    </source>
</evidence>
<protein>
    <submittedName>
        <fullName evidence="2">Uncharacterized protein</fullName>
    </submittedName>
</protein>
<accession>A0A075UU50</accession>
<feature type="transmembrane region" description="Helical" evidence="1">
    <location>
        <begin position="118"/>
        <end position="142"/>
    </location>
</feature>